<dbReference type="EMBL" id="JASUXU010000227">
    <property type="protein sequence ID" value="KAK0302024.1"/>
    <property type="molecule type" value="Genomic_DNA"/>
</dbReference>
<organism evidence="2 3">
    <name type="scientific">Friedmanniomyces endolithicus</name>
    <dbReference type="NCBI Taxonomy" id="329885"/>
    <lineage>
        <taxon>Eukaryota</taxon>
        <taxon>Fungi</taxon>
        <taxon>Dikarya</taxon>
        <taxon>Ascomycota</taxon>
        <taxon>Pezizomycotina</taxon>
        <taxon>Dothideomycetes</taxon>
        <taxon>Dothideomycetidae</taxon>
        <taxon>Mycosphaerellales</taxon>
        <taxon>Teratosphaeriaceae</taxon>
        <taxon>Friedmanniomyces</taxon>
    </lineage>
</organism>
<comment type="caution">
    <text evidence="2">The sequence shown here is derived from an EMBL/GenBank/DDBJ whole genome shotgun (WGS) entry which is preliminary data.</text>
</comment>
<dbReference type="Proteomes" id="UP001168146">
    <property type="component" value="Unassembled WGS sequence"/>
</dbReference>
<dbReference type="AlphaFoldDB" id="A0AAN6F343"/>
<evidence type="ECO:0000259" key="1">
    <source>
        <dbReference type="PROSITE" id="PS51388"/>
    </source>
</evidence>
<accession>A0AAN6F343</accession>
<feature type="domain" description="GED" evidence="1">
    <location>
        <begin position="6"/>
        <end position="91"/>
    </location>
</feature>
<dbReference type="InterPro" id="IPR020850">
    <property type="entry name" value="GED_dom"/>
</dbReference>
<evidence type="ECO:0000313" key="2">
    <source>
        <dbReference type="EMBL" id="KAK0302024.1"/>
    </source>
</evidence>
<sequence length="91" mass="10451">MDERACSEALDGLNAYYKVALKTFVDNVCRRVIERHLLSGLSDLLSPREVAGYADDELTRIAGERPDVALKRRQWQEQLETFRAGLKDLRK</sequence>
<evidence type="ECO:0000313" key="3">
    <source>
        <dbReference type="Proteomes" id="UP001168146"/>
    </source>
</evidence>
<reference evidence="2" key="1">
    <citation type="submission" date="2021-12" db="EMBL/GenBank/DDBJ databases">
        <title>Black yeast isolated from Biological Soil Crust.</title>
        <authorList>
            <person name="Kurbessoian T."/>
        </authorList>
    </citation>
    <scope>NUCLEOTIDE SEQUENCE</scope>
    <source>
        <strain evidence="2">CCFEE 5208</strain>
    </source>
</reference>
<protein>
    <recommendedName>
        <fullName evidence="1">GED domain-containing protein</fullName>
    </recommendedName>
</protein>
<proteinExistence type="predicted"/>
<gene>
    <name evidence="2" type="ORF">LTR82_018025</name>
</gene>
<name>A0AAN6F343_9PEZI</name>
<dbReference type="PROSITE" id="PS51388">
    <property type="entry name" value="GED"/>
    <property type="match status" value="1"/>
</dbReference>